<evidence type="ECO:0000313" key="2">
    <source>
        <dbReference type="EMBL" id="CAH0388713.1"/>
    </source>
</evidence>
<feature type="compositionally biased region" description="Basic residues" evidence="1">
    <location>
        <begin position="1"/>
        <end position="11"/>
    </location>
</feature>
<feature type="region of interest" description="Disordered" evidence="1">
    <location>
        <begin position="1"/>
        <end position="21"/>
    </location>
</feature>
<sequence length="784" mass="86489">MRRGSNSHHRTGSNEELISQGNNALCEENKVTEDVASFQRCPSKDKTNASEIIETYGEDELRDGTLSCEADISNASEIQTSESKECMGTVQSKRQFIHLPFDKQKSSETHHLQASTEENTDCAILGNLIASTNEKCVSADTLDTKHCLISPSLGRSVTEEESAHYSSLSHSPTVAGTTASVSPCMLLNDPENRLKSAGSENGGSSTASRGVEPEHKLIMRTSSVEILRRVKPENSSAKSRVFVIQPSFKQVVNPVSDRSKTEDILVLISEKSAPNQDLSEENQQDDPGKNVSPEVKCTSTSRSKPGSERNVLQQNRCAETQCNLSSGHERSSSSREDVDGCDEWSQEGSIELNESSNYPESLWVDGTLQMPNRRKASQKDLNKRCVKIQCNIPQSSPSSKPTRQFEARSKSYSPPKSTSEHDLSSSRFFEAFPALSDMGKSRMTENLSNLSERESVASSTQIIIEEKILVRSTNKMNDKMTVKDDKCTLSTNILSNIRDLLIGTFSDSSSMHEDSCGRPLVDSILSPTVPCPDQKVGDDSIPQKSKIQNQLFELEEQPSMVASECACSLQSDRDRCHGLGSLVKQSAPPTTIFDRRKNPSSPKKSRSMFDGINVSYDSIFKIRMLNCKSNDSHVSEDGAVCLDDRWIGSYKDDNDAQTHENTISQKSRSAINSRSLPELIRSKDRGYIAERTQSRTLECREKGSTRPQGSSKTDVNFAPVFLREADRRTRCPSISSEDVSGQAFCLYTLSVVDMGVGRRSRSVDAILKKRTVLSNTVEKASTPG</sequence>
<gene>
    <name evidence="2" type="ORF">BEMITA_LOCUS7610</name>
</gene>
<keyword evidence="3" id="KW-1185">Reference proteome</keyword>
<dbReference type="AlphaFoldDB" id="A0A9P0F4K3"/>
<feature type="region of interest" description="Disordered" evidence="1">
    <location>
        <begin position="272"/>
        <end position="356"/>
    </location>
</feature>
<feature type="compositionally biased region" description="Polar residues" evidence="1">
    <location>
        <begin position="198"/>
        <end position="208"/>
    </location>
</feature>
<evidence type="ECO:0000313" key="3">
    <source>
        <dbReference type="Proteomes" id="UP001152759"/>
    </source>
</evidence>
<proteinExistence type="predicted"/>
<name>A0A9P0F4K3_BEMTA</name>
<accession>A0A9P0F4K3</accession>
<dbReference type="EMBL" id="OU963865">
    <property type="protein sequence ID" value="CAH0388713.1"/>
    <property type="molecule type" value="Genomic_DNA"/>
</dbReference>
<feature type="compositionally biased region" description="Basic and acidic residues" evidence="1">
    <location>
        <begin position="327"/>
        <end position="338"/>
    </location>
</feature>
<reference evidence="2" key="1">
    <citation type="submission" date="2021-12" db="EMBL/GenBank/DDBJ databases">
        <authorList>
            <person name="King R."/>
        </authorList>
    </citation>
    <scope>NUCLEOTIDE SEQUENCE</scope>
</reference>
<feature type="compositionally biased region" description="Polar residues" evidence="1">
    <location>
        <begin position="346"/>
        <end position="356"/>
    </location>
</feature>
<feature type="region of interest" description="Disordered" evidence="1">
    <location>
        <begin position="391"/>
        <end position="423"/>
    </location>
</feature>
<feature type="region of interest" description="Disordered" evidence="1">
    <location>
        <begin position="183"/>
        <end position="216"/>
    </location>
</feature>
<feature type="region of interest" description="Disordered" evidence="1">
    <location>
        <begin position="587"/>
        <end position="608"/>
    </location>
</feature>
<feature type="compositionally biased region" description="Polar residues" evidence="1">
    <location>
        <begin position="391"/>
        <end position="402"/>
    </location>
</feature>
<protein>
    <submittedName>
        <fullName evidence="2">Uncharacterized protein</fullName>
    </submittedName>
</protein>
<feature type="compositionally biased region" description="Polar residues" evidence="1">
    <location>
        <begin position="297"/>
        <end position="324"/>
    </location>
</feature>
<dbReference type="Proteomes" id="UP001152759">
    <property type="component" value="Chromosome 4"/>
</dbReference>
<evidence type="ECO:0000256" key="1">
    <source>
        <dbReference type="SAM" id="MobiDB-lite"/>
    </source>
</evidence>
<organism evidence="2 3">
    <name type="scientific">Bemisia tabaci</name>
    <name type="common">Sweetpotato whitefly</name>
    <name type="synonym">Aleurodes tabaci</name>
    <dbReference type="NCBI Taxonomy" id="7038"/>
    <lineage>
        <taxon>Eukaryota</taxon>
        <taxon>Metazoa</taxon>
        <taxon>Ecdysozoa</taxon>
        <taxon>Arthropoda</taxon>
        <taxon>Hexapoda</taxon>
        <taxon>Insecta</taxon>
        <taxon>Pterygota</taxon>
        <taxon>Neoptera</taxon>
        <taxon>Paraneoptera</taxon>
        <taxon>Hemiptera</taxon>
        <taxon>Sternorrhyncha</taxon>
        <taxon>Aleyrodoidea</taxon>
        <taxon>Aleyrodidae</taxon>
        <taxon>Aleyrodinae</taxon>
        <taxon>Bemisia</taxon>
    </lineage>
</organism>